<dbReference type="Pfam" id="PF13524">
    <property type="entry name" value="Glyco_trans_1_2"/>
    <property type="match status" value="1"/>
</dbReference>
<gene>
    <name evidence="2" type="ORF">SAMN05444972_105247</name>
</gene>
<dbReference type="AlphaFoldDB" id="A0A1I6RNU6"/>
<accession>A0A1I6RNU6</accession>
<keyword evidence="3" id="KW-1185">Reference proteome</keyword>
<dbReference type="Proteomes" id="UP000198660">
    <property type="component" value="Unassembled WGS sequence"/>
</dbReference>
<proteinExistence type="predicted"/>
<feature type="domain" description="Spore protein YkvP/CgeB glycosyl transferase-like" evidence="1">
    <location>
        <begin position="178"/>
        <end position="323"/>
    </location>
</feature>
<name>A0A1I6RNU6_9BACL</name>
<evidence type="ECO:0000313" key="2">
    <source>
        <dbReference type="EMBL" id="SFS66387.1"/>
    </source>
</evidence>
<evidence type="ECO:0000259" key="1">
    <source>
        <dbReference type="Pfam" id="PF13524"/>
    </source>
</evidence>
<reference evidence="3" key="1">
    <citation type="submission" date="2016-10" db="EMBL/GenBank/DDBJ databases">
        <authorList>
            <person name="Varghese N."/>
            <person name="Submissions S."/>
        </authorList>
    </citation>
    <scope>NUCLEOTIDE SEQUENCE [LARGE SCALE GENOMIC DNA]</scope>
    <source>
        <strain evidence="3">DSM 45789</strain>
    </source>
</reference>
<dbReference type="SUPFAM" id="SSF53756">
    <property type="entry name" value="UDP-Glycosyltransferase/glycogen phosphorylase"/>
    <property type="match status" value="1"/>
</dbReference>
<dbReference type="EMBL" id="FPAA01000005">
    <property type="protein sequence ID" value="SFS66387.1"/>
    <property type="molecule type" value="Genomic_DNA"/>
</dbReference>
<sequence length="335" mass="39264">MTGMRLLFVYSGLQTMSRLGENVVSAFEKLQKNMRNFSFQPHYTTSHSLPSLAEKIKRFRPHIALVFCKDAHPITAHIRKWAPTIPIGLWVVNDPYHLKDYEWMVSSYDFMLTQDSGCVPYYRRVKKRPSFHVPLAVNPADYRPMNVPLSYQSDICFIGSAWPGRLPVIDRLHPFLLQKKFIIIGDGWEKLKHYQQLKRGIISKKIPPDEVARYYNGAKIVLNIHRTSDDLGRNPRKLPARTPNNRTFDIAACGSFQLATKRADLGRFYQMNKEMVDYLGIEDLKRKMIYYLQHEHQRKAIARGAYRRTLKEHTYVARMRKLVGILHGYLQKRKR</sequence>
<organism evidence="2 3">
    <name type="scientific">Marininema halotolerans</name>
    <dbReference type="NCBI Taxonomy" id="1155944"/>
    <lineage>
        <taxon>Bacteria</taxon>
        <taxon>Bacillati</taxon>
        <taxon>Bacillota</taxon>
        <taxon>Bacilli</taxon>
        <taxon>Bacillales</taxon>
        <taxon>Thermoactinomycetaceae</taxon>
        <taxon>Marininema</taxon>
    </lineage>
</organism>
<protein>
    <submittedName>
        <fullName evidence="2">Spore maturation protein CgeB</fullName>
    </submittedName>
</protein>
<evidence type="ECO:0000313" key="3">
    <source>
        <dbReference type="Proteomes" id="UP000198660"/>
    </source>
</evidence>
<dbReference type="OrthoDB" id="110463at2"/>
<dbReference type="InterPro" id="IPR055259">
    <property type="entry name" value="YkvP/CgeB_Glyco_trans-like"/>
</dbReference>